<organism evidence="3 4">
    <name type="scientific">Polarella glacialis</name>
    <name type="common">Dinoflagellate</name>
    <dbReference type="NCBI Taxonomy" id="89957"/>
    <lineage>
        <taxon>Eukaryota</taxon>
        <taxon>Sar</taxon>
        <taxon>Alveolata</taxon>
        <taxon>Dinophyceae</taxon>
        <taxon>Suessiales</taxon>
        <taxon>Suessiaceae</taxon>
        <taxon>Polarella</taxon>
    </lineage>
</organism>
<comment type="caution">
    <text evidence="3">The sequence shown here is derived from an EMBL/GenBank/DDBJ whole genome shotgun (WGS) entry which is preliminary data.</text>
</comment>
<dbReference type="EMBL" id="CAJNNW010031430">
    <property type="protein sequence ID" value="CAE8707543.1"/>
    <property type="molecule type" value="Genomic_DNA"/>
</dbReference>
<evidence type="ECO:0000313" key="4">
    <source>
        <dbReference type="Proteomes" id="UP000626109"/>
    </source>
</evidence>
<dbReference type="AlphaFoldDB" id="A0A813KKZ2"/>
<feature type="compositionally biased region" description="Basic and acidic residues" evidence="1">
    <location>
        <begin position="309"/>
        <end position="320"/>
    </location>
</feature>
<gene>
    <name evidence="3" type="ORF">PGLA2088_LOCUS34588</name>
</gene>
<feature type="compositionally biased region" description="Basic and acidic residues" evidence="1">
    <location>
        <begin position="278"/>
        <end position="289"/>
    </location>
</feature>
<dbReference type="Proteomes" id="UP000626109">
    <property type="component" value="Unassembled WGS sequence"/>
</dbReference>
<sequence>MGGKGGGKGGKGGKKKSKGKGKGKGASKGRIMAANKEAAAPGGKKRKGDSKGGDAAGGKVKGKGKGKSASLGPAGTRKERKKSAINRSKGLPPVPIKGAAPVPVITKAKKFENKKAREESFKAKKDTKFKRVRPGKKNRDPETGKGKGKGKGKSKGQSAEEKPKKKIRIRIGRMKKKKLVKSAKKGSTTTEGEPVPLVKEPPPPPTGPFCRNGHTMGHRTTNPVGYQNEACCDVCGLEKIVKKKAYFYHCSFCRFDICPHCSNNWTAELTAGRKPKHTKEQADKEEANPHKRKKDWSWAQESAPGVPGARERRDIWIPTE</sequence>
<feature type="compositionally biased region" description="Basic and acidic residues" evidence="1">
    <location>
        <begin position="109"/>
        <end position="126"/>
    </location>
</feature>
<proteinExistence type="predicted"/>
<evidence type="ECO:0000313" key="3">
    <source>
        <dbReference type="EMBL" id="CAE8707543.1"/>
    </source>
</evidence>
<feature type="compositionally biased region" description="Gly residues" evidence="1">
    <location>
        <begin position="1"/>
        <end position="10"/>
    </location>
</feature>
<name>A0A813KKZ2_POLGL</name>
<feature type="region of interest" description="Disordered" evidence="1">
    <location>
        <begin position="1"/>
        <end position="204"/>
    </location>
</feature>
<evidence type="ECO:0000259" key="2">
    <source>
        <dbReference type="Pfam" id="PF26235"/>
    </source>
</evidence>
<dbReference type="Pfam" id="PF26235">
    <property type="entry name" value="zf-KKT2_KKT3"/>
    <property type="match status" value="1"/>
</dbReference>
<accession>A0A813KKZ2</accession>
<dbReference type="InterPro" id="IPR058800">
    <property type="entry name" value="Znf-KKT2_KKT3"/>
</dbReference>
<feature type="compositionally biased region" description="Basic residues" evidence="1">
    <location>
        <begin position="11"/>
        <end position="27"/>
    </location>
</feature>
<feature type="non-terminal residue" evidence="3">
    <location>
        <position position="1"/>
    </location>
</feature>
<feature type="region of interest" description="Disordered" evidence="1">
    <location>
        <begin position="272"/>
        <end position="320"/>
    </location>
</feature>
<feature type="compositionally biased region" description="Basic residues" evidence="1">
    <location>
        <begin position="164"/>
        <end position="184"/>
    </location>
</feature>
<reference evidence="3" key="1">
    <citation type="submission" date="2021-02" db="EMBL/GenBank/DDBJ databases">
        <authorList>
            <person name="Dougan E. K."/>
            <person name="Rhodes N."/>
            <person name="Thang M."/>
            <person name="Chan C."/>
        </authorList>
    </citation>
    <scope>NUCLEOTIDE SEQUENCE</scope>
</reference>
<feature type="compositionally biased region" description="Basic residues" evidence="1">
    <location>
        <begin position="127"/>
        <end position="136"/>
    </location>
</feature>
<feature type="domain" description="KKT2/KKT3 zinc finger" evidence="2">
    <location>
        <begin position="210"/>
        <end position="263"/>
    </location>
</feature>
<protein>
    <recommendedName>
        <fullName evidence="2">KKT2/KKT3 zinc finger domain-containing protein</fullName>
    </recommendedName>
</protein>
<evidence type="ECO:0000256" key="1">
    <source>
        <dbReference type="SAM" id="MobiDB-lite"/>
    </source>
</evidence>